<dbReference type="AlphaFoldDB" id="A0A392Q2J9"/>
<dbReference type="Proteomes" id="UP000265520">
    <property type="component" value="Unassembled WGS sequence"/>
</dbReference>
<organism evidence="1 2">
    <name type="scientific">Trifolium medium</name>
    <dbReference type="NCBI Taxonomy" id="97028"/>
    <lineage>
        <taxon>Eukaryota</taxon>
        <taxon>Viridiplantae</taxon>
        <taxon>Streptophyta</taxon>
        <taxon>Embryophyta</taxon>
        <taxon>Tracheophyta</taxon>
        <taxon>Spermatophyta</taxon>
        <taxon>Magnoliopsida</taxon>
        <taxon>eudicotyledons</taxon>
        <taxon>Gunneridae</taxon>
        <taxon>Pentapetalae</taxon>
        <taxon>rosids</taxon>
        <taxon>fabids</taxon>
        <taxon>Fabales</taxon>
        <taxon>Fabaceae</taxon>
        <taxon>Papilionoideae</taxon>
        <taxon>50 kb inversion clade</taxon>
        <taxon>NPAAA clade</taxon>
        <taxon>Hologalegina</taxon>
        <taxon>IRL clade</taxon>
        <taxon>Trifolieae</taxon>
        <taxon>Trifolium</taxon>
    </lineage>
</organism>
<protein>
    <submittedName>
        <fullName evidence="1">Uncharacterized protein</fullName>
    </submittedName>
</protein>
<dbReference type="EMBL" id="LXQA010109565">
    <property type="protein sequence ID" value="MCI18308.1"/>
    <property type="molecule type" value="Genomic_DNA"/>
</dbReference>
<sequence length="44" mass="4834">MNLGMVRPKFEAESGSGNLMSPGDSLSRQARCCFANLARFRQQA</sequence>
<evidence type="ECO:0000313" key="1">
    <source>
        <dbReference type="EMBL" id="MCI18308.1"/>
    </source>
</evidence>
<keyword evidence="2" id="KW-1185">Reference proteome</keyword>
<name>A0A392Q2J9_9FABA</name>
<evidence type="ECO:0000313" key="2">
    <source>
        <dbReference type="Proteomes" id="UP000265520"/>
    </source>
</evidence>
<accession>A0A392Q2J9</accession>
<proteinExistence type="predicted"/>
<reference evidence="1 2" key="1">
    <citation type="journal article" date="2018" name="Front. Plant Sci.">
        <title>Red Clover (Trifolium pratense) and Zigzag Clover (T. medium) - A Picture of Genomic Similarities and Differences.</title>
        <authorList>
            <person name="Dluhosova J."/>
            <person name="Istvanek J."/>
            <person name="Nedelnik J."/>
            <person name="Repkova J."/>
        </authorList>
    </citation>
    <scope>NUCLEOTIDE SEQUENCE [LARGE SCALE GENOMIC DNA]</scope>
    <source>
        <strain evidence="2">cv. 10/8</strain>
        <tissue evidence="1">Leaf</tissue>
    </source>
</reference>
<comment type="caution">
    <text evidence="1">The sequence shown here is derived from an EMBL/GenBank/DDBJ whole genome shotgun (WGS) entry which is preliminary data.</text>
</comment>